<organism evidence="9 10">
    <name type="scientific">Simiduia curdlanivorans</name>
    <dbReference type="NCBI Taxonomy" id="1492769"/>
    <lineage>
        <taxon>Bacteria</taxon>
        <taxon>Pseudomonadati</taxon>
        <taxon>Pseudomonadota</taxon>
        <taxon>Gammaproteobacteria</taxon>
        <taxon>Cellvibrionales</taxon>
        <taxon>Cellvibrionaceae</taxon>
        <taxon>Simiduia</taxon>
    </lineage>
</organism>
<dbReference type="RefSeq" id="WP_290262192.1">
    <property type="nucleotide sequence ID" value="NZ_JAUFQG010000004.1"/>
</dbReference>
<proteinExistence type="inferred from homology"/>
<keyword evidence="8" id="KW-0732">Signal</keyword>
<dbReference type="PANTHER" id="PTHR30026">
    <property type="entry name" value="OUTER MEMBRANE PROTEIN TOLC"/>
    <property type="match status" value="1"/>
</dbReference>
<keyword evidence="7" id="KW-0998">Cell outer membrane</keyword>
<evidence type="ECO:0000256" key="2">
    <source>
        <dbReference type="ARBA" id="ARBA00007613"/>
    </source>
</evidence>
<reference evidence="10" key="1">
    <citation type="journal article" date="2019" name="Int. J. Syst. Evol. Microbiol.">
        <title>The Global Catalogue of Microorganisms (GCM) 10K type strain sequencing project: providing services to taxonomists for standard genome sequencing and annotation.</title>
        <authorList>
            <consortium name="The Broad Institute Genomics Platform"/>
            <consortium name="The Broad Institute Genome Sequencing Center for Infectious Disease"/>
            <person name="Wu L."/>
            <person name="Ma J."/>
        </authorList>
    </citation>
    <scope>NUCLEOTIDE SEQUENCE [LARGE SCALE GENOMIC DNA]</scope>
    <source>
        <strain evidence="10">CECT 8570</strain>
    </source>
</reference>
<evidence type="ECO:0000256" key="3">
    <source>
        <dbReference type="ARBA" id="ARBA00022448"/>
    </source>
</evidence>
<keyword evidence="5" id="KW-0812">Transmembrane</keyword>
<dbReference type="InterPro" id="IPR003423">
    <property type="entry name" value="OMP_efflux"/>
</dbReference>
<evidence type="ECO:0000256" key="1">
    <source>
        <dbReference type="ARBA" id="ARBA00004442"/>
    </source>
</evidence>
<keyword evidence="10" id="KW-1185">Reference proteome</keyword>
<comment type="subcellular location">
    <subcellularLocation>
        <location evidence="1">Cell outer membrane</location>
    </subcellularLocation>
</comment>
<dbReference type="SUPFAM" id="SSF56954">
    <property type="entry name" value="Outer membrane efflux proteins (OEP)"/>
    <property type="match status" value="1"/>
</dbReference>
<dbReference type="Proteomes" id="UP001595840">
    <property type="component" value="Unassembled WGS sequence"/>
</dbReference>
<dbReference type="InterPro" id="IPR051906">
    <property type="entry name" value="TolC-like"/>
</dbReference>
<dbReference type="EMBL" id="JBHSCX010000010">
    <property type="protein sequence ID" value="MFC4362823.1"/>
    <property type="molecule type" value="Genomic_DNA"/>
</dbReference>
<dbReference type="InterPro" id="IPR010130">
    <property type="entry name" value="T1SS_OMP_TolC"/>
</dbReference>
<keyword evidence="4" id="KW-1134">Transmembrane beta strand</keyword>
<dbReference type="Pfam" id="PF02321">
    <property type="entry name" value="OEP"/>
    <property type="match status" value="2"/>
</dbReference>
<evidence type="ECO:0000256" key="8">
    <source>
        <dbReference type="SAM" id="SignalP"/>
    </source>
</evidence>
<gene>
    <name evidence="9" type="ORF">ACFOX3_10940</name>
</gene>
<evidence type="ECO:0000313" key="10">
    <source>
        <dbReference type="Proteomes" id="UP001595840"/>
    </source>
</evidence>
<dbReference type="Gene3D" id="1.20.1600.10">
    <property type="entry name" value="Outer membrane efflux proteins (OEP)"/>
    <property type="match status" value="1"/>
</dbReference>
<feature type="chain" id="PRO_5046359660" evidence="8">
    <location>
        <begin position="23"/>
        <end position="427"/>
    </location>
</feature>
<comment type="similarity">
    <text evidence="2">Belongs to the outer membrane factor (OMF) (TC 1.B.17) family.</text>
</comment>
<evidence type="ECO:0000256" key="6">
    <source>
        <dbReference type="ARBA" id="ARBA00023136"/>
    </source>
</evidence>
<evidence type="ECO:0000313" key="9">
    <source>
        <dbReference type="EMBL" id="MFC4362823.1"/>
    </source>
</evidence>
<sequence length="427" mass="47454">MKFIRSLIIGLPLLGTASFVHALSLEDAVRQTLESHPEVLAAQHELNSRKAEVSLAKAGYLPKVDVTAGVGYEETRNPSTLDETVSLNRNELSLQARQLVFDGFATSEEVNRQRARVDSASYQALASTDSVTLRTAEVYLNLLRQVDLLQLAKDSLKEHQNIYDQMVLRNRSGVGSKADLDQISARLALANSNLVVAENNLLDARTNFYRVVGFLPDTKAMAMPSQVVQLPADMEAAVGEASERHPTLLAAVADVNAAQAQYEAAGSNYWPTLQLEADKNIDNNIGGVEGRDEDLVVALRLRYNLYNGGADKARRGQTAYLLEQAREIRNNTHRQVIESMRLSWSNYEAVSNQLRYLQEHVRAASSTKKAYQQQFNIGRRTLLDLLNTENELVDSKRSLIGANYDRLFAQYRILNAKGDLTAYLSGQ</sequence>
<name>A0ABV8V6J8_9GAMM</name>
<dbReference type="NCBIfam" id="TIGR01844">
    <property type="entry name" value="type_I_sec_TolC"/>
    <property type="match status" value="1"/>
</dbReference>
<keyword evidence="6" id="KW-0472">Membrane</keyword>
<dbReference type="PANTHER" id="PTHR30026:SF22">
    <property type="entry name" value="OUTER MEMBRANE EFFLUX PROTEIN"/>
    <property type="match status" value="1"/>
</dbReference>
<accession>A0ABV8V6J8</accession>
<feature type="signal peptide" evidence="8">
    <location>
        <begin position="1"/>
        <end position="22"/>
    </location>
</feature>
<protein>
    <submittedName>
        <fullName evidence="9">TolC family outer membrane protein</fullName>
    </submittedName>
</protein>
<keyword evidence="3" id="KW-0813">Transport</keyword>
<evidence type="ECO:0000256" key="5">
    <source>
        <dbReference type="ARBA" id="ARBA00022692"/>
    </source>
</evidence>
<comment type="caution">
    <text evidence="9">The sequence shown here is derived from an EMBL/GenBank/DDBJ whole genome shotgun (WGS) entry which is preliminary data.</text>
</comment>
<evidence type="ECO:0000256" key="7">
    <source>
        <dbReference type="ARBA" id="ARBA00023237"/>
    </source>
</evidence>
<evidence type="ECO:0000256" key="4">
    <source>
        <dbReference type="ARBA" id="ARBA00022452"/>
    </source>
</evidence>